<name>S9TY59_PAEAL</name>
<evidence type="ECO:0000313" key="2">
    <source>
        <dbReference type="EMBL" id="EPY07106.1"/>
    </source>
</evidence>
<keyword evidence="1" id="KW-1133">Transmembrane helix</keyword>
<comment type="caution">
    <text evidence="2">The sequence shown here is derived from an EMBL/GenBank/DDBJ whole genome shotgun (WGS) entry which is preliminary data.</text>
</comment>
<reference evidence="2 3" key="1">
    <citation type="submission" date="2013-05" db="EMBL/GenBank/DDBJ databases">
        <authorList>
            <person name="Strain E.A."/>
            <person name="Brown E."/>
            <person name="Allard M.W."/>
            <person name="Luo Y.L."/>
        </authorList>
    </citation>
    <scope>NUCLEOTIDE SEQUENCE [LARGE SCALE GENOMIC DNA]</scope>
    <source>
        <strain evidence="2 3">TS-15</strain>
    </source>
</reference>
<keyword evidence="1" id="KW-0472">Membrane</keyword>
<organism evidence="2 3">
    <name type="scientific">Paenibacillus alvei TS-15</name>
    <dbReference type="NCBI Taxonomy" id="1117108"/>
    <lineage>
        <taxon>Bacteria</taxon>
        <taxon>Bacillati</taxon>
        <taxon>Bacillota</taxon>
        <taxon>Bacilli</taxon>
        <taxon>Bacillales</taxon>
        <taxon>Paenibacillaceae</taxon>
        <taxon>Paenibacillus</taxon>
    </lineage>
</organism>
<feature type="transmembrane region" description="Helical" evidence="1">
    <location>
        <begin position="120"/>
        <end position="137"/>
    </location>
</feature>
<feature type="transmembrane region" description="Helical" evidence="1">
    <location>
        <begin position="7"/>
        <end position="27"/>
    </location>
</feature>
<dbReference type="Proteomes" id="UP000015344">
    <property type="component" value="Unassembled WGS sequence"/>
</dbReference>
<accession>S9TY59</accession>
<evidence type="ECO:0000313" key="3">
    <source>
        <dbReference type="Proteomes" id="UP000015344"/>
    </source>
</evidence>
<proteinExistence type="predicted"/>
<feature type="transmembrane region" description="Helical" evidence="1">
    <location>
        <begin position="42"/>
        <end position="62"/>
    </location>
</feature>
<dbReference type="AlphaFoldDB" id="S9TY59"/>
<keyword evidence="1" id="KW-0812">Transmembrane</keyword>
<sequence>MRQRNFVTSLVYLVLIVILLVGGTTLLNNHLAEAKYTLEYNFVYIIGIPIVCFGGIGALLGLSLWDGSSHNKETRKIDTFRLLLLGLPAFIISLAHVWGYLGLFHNLPEVYTYLLQNDHIIIIANIILGHTLVSSIYRTQAH</sequence>
<dbReference type="PATRIC" id="fig|1117108.3.peg.2402"/>
<protein>
    <submittedName>
        <fullName evidence="2">Uncharacterized protein</fullName>
    </submittedName>
</protein>
<feature type="transmembrane region" description="Helical" evidence="1">
    <location>
        <begin position="82"/>
        <end position="100"/>
    </location>
</feature>
<dbReference type="RefSeq" id="WP_021259713.1">
    <property type="nucleotide sequence ID" value="NZ_ATMT01000046.1"/>
</dbReference>
<gene>
    <name evidence="2" type="ORF">PAALTS15_11584</name>
</gene>
<evidence type="ECO:0000256" key="1">
    <source>
        <dbReference type="SAM" id="Phobius"/>
    </source>
</evidence>
<dbReference type="EMBL" id="ATMT01000046">
    <property type="protein sequence ID" value="EPY07106.1"/>
    <property type="molecule type" value="Genomic_DNA"/>
</dbReference>